<gene>
    <name evidence="12" type="ORF">BaRGS_00009966</name>
</gene>
<dbReference type="PROSITE" id="PS50007">
    <property type="entry name" value="PIPLC_X_DOMAIN"/>
    <property type="match status" value="1"/>
</dbReference>
<dbReference type="Gene3D" id="2.30.29.30">
    <property type="entry name" value="Pleckstrin-homology domain (PH domain)/Phosphotyrosine-binding domain (PTB)"/>
    <property type="match status" value="1"/>
</dbReference>
<evidence type="ECO:0000256" key="1">
    <source>
        <dbReference type="ARBA" id="ARBA00022443"/>
    </source>
</evidence>
<dbReference type="SMART" id="SM00149">
    <property type="entry name" value="PLCYc"/>
    <property type="match status" value="1"/>
</dbReference>
<dbReference type="Gene3D" id="3.20.20.190">
    <property type="entry name" value="Phosphatidylinositol (PI) phosphodiesterase"/>
    <property type="match status" value="2"/>
</dbReference>
<comment type="catalytic activity">
    <reaction evidence="7">
        <text>a 1,2-diacyl-sn-glycero-3-phospho-(1D-myo-inositol-4,5-bisphosphate) + H2O = 1D-myo-inositol 1,4,5-trisphosphate + a 1,2-diacyl-sn-glycerol + H(+)</text>
        <dbReference type="Rhea" id="RHEA:33179"/>
        <dbReference type="ChEBI" id="CHEBI:15377"/>
        <dbReference type="ChEBI" id="CHEBI:15378"/>
        <dbReference type="ChEBI" id="CHEBI:17815"/>
        <dbReference type="ChEBI" id="CHEBI:58456"/>
        <dbReference type="ChEBI" id="CHEBI:203600"/>
        <dbReference type="EC" id="3.1.4.11"/>
    </reaction>
</comment>
<feature type="non-terminal residue" evidence="12">
    <location>
        <position position="1"/>
    </location>
</feature>
<evidence type="ECO:0000256" key="4">
    <source>
        <dbReference type="ARBA" id="ARBA00023224"/>
    </source>
</evidence>
<evidence type="ECO:0000256" key="5">
    <source>
        <dbReference type="PROSITE-ProRule" id="PRU00191"/>
    </source>
</evidence>
<dbReference type="SUPFAM" id="SSF49562">
    <property type="entry name" value="C2 domain (Calcium/lipid-binding domain, CaLB)"/>
    <property type="match status" value="1"/>
</dbReference>
<evidence type="ECO:0000256" key="3">
    <source>
        <dbReference type="ARBA" id="ARBA00022999"/>
    </source>
</evidence>
<dbReference type="InterPro" id="IPR011993">
    <property type="entry name" value="PH-like_dom_sf"/>
</dbReference>
<keyword evidence="4" id="KW-0807">Transducer</keyword>
<keyword evidence="13" id="KW-1185">Reference proteome</keyword>
<evidence type="ECO:0000313" key="13">
    <source>
        <dbReference type="Proteomes" id="UP001519460"/>
    </source>
</evidence>
<evidence type="ECO:0000256" key="6">
    <source>
        <dbReference type="PROSITE-ProRule" id="PRU00192"/>
    </source>
</evidence>
<keyword evidence="1 6" id="KW-0728">SH3 domain</keyword>
<accession>A0ABD0LHB1</accession>
<dbReference type="Gene3D" id="3.30.505.10">
    <property type="entry name" value="SH2 domain"/>
    <property type="match status" value="1"/>
</dbReference>
<dbReference type="SUPFAM" id="SSF51695">
    <property type="entry name" value="PLC-like phosphodiesterases"/>
    <property type="match status" value="1"/>
</dbReference>
<dbReference type="Gene3D" id="2.60.40.150">
    <property type="entry name" value="C2 domain"/>
    <property type="match status" value="1"/>
</dbReference>
<dbReference type="InterPro" id="IPR036028">
    <property type="entry name" value="SH3-like_dom_sf"/>
</dbReference>
<evidence type="ECO:0000259" key="9">
    <source>
        <dbReference type="PROSITE" id="PS50002"/>
    </source>
</evidence>
<dbReference type="InterPro" id="IPR000980">
    <property type="entry name" value="SH2"/>
</dbReference>
<dbReference type="SUPFAM" id="SSF50044">
    <property type="entry name" value="SH3-domain"/>
    <property type="match status" value="1"/>
</dbReference>
<dbReference type="GO" id="GO:0016042">
    <property type="term" value="P:lipid catabolic process"/>
    <property type="evidence" value="ECO:0007669"/>
    <property type="project" value="UniProtKB-KW"/>
</dbReference>
<keyword evidence="7" id="KW-0443">Lipid metabolism</keyword>
<evidence type="ECO:0000256" key="7">
    <source>
        <dbReference type="RuleBase" id="RU361133"/>
    </source>
</evidence>
<dbReference type="Pfam" id="PF00018">
    <property type="entry name" value="SH3_1"/>
    <property type="match status" value="1"/>
</dbReference>
<dbReference type="AlphaFoldDB" id="A0ABD0LHB1"/>
<dbReference type="Proteomes" id="UP001519460">
    <property type="component" value="Unassembled WGS sequence"/>
</dbReference>
<evidence type="ECO:0000313" key="12">
    <source>
        <dbReference type="EMBL" id="KAK7498874.1"/>
    </source>
</evidence>
<dbReference type="InterPro" id="IPR035892">
    <property type="entry name" value="C2_domain_sf"/>
</dbReference>
<proteinExistence type="predicted"/>
<dbReference type="PROSITE" id="PS50004">
    <property type="entry name" value="C2"/>
    <property type="match status" value="1"/>
</dbReference>
<sequence length="1077" mass="124137">DLSRVKEIRQGRRCVDYEKYPDEANREDSSLCIVVFYGTEALPQSLAVAAKNPEEFSIVFTALGSVVDTVRSQTYQAQRQRWFRRQFEDILGSYPGMTVDDKVTVKQLRGWLLRNSLKVSKKVIHPIQQQLCLGSSFRYGGFMAMVTEIMRIPLFEDFLFSPFNSVWDPAFNTVYQDMTRPLTEYWISSSHNTYLVGNQIKGQSSEEMYASCLRRGCRCLELDCWDGSDGQPIITHGYTLTSKIKVAEVLKVIKENAWLTSEYPIILSIENHLSLAQQRFLARLLKDVFREELLTEPVDPNETKMPSPEQLKRKVIIKDRKLRDKDQETDDSSGPGSAIKSQILMLRFPEESPEYDSDEDEDDLKYQPWYYGSISRDKIKKLLKRTVDNKPPQDGSFLVRDSQGATDSDKYVLSFIWEGELKHVRVKTREENGRTLYTFGNEVWYPSIAELVSYFRTHRLYIADEKRHLYLDKPVCKPMEDIGADWYYPKLDRFGAERLLMRIPQEGAFLVRGSSEPGCLSLSFRHKKKISHFQIYKRGKTYVCGPYRFLSLPKLIDFFHRRPLYRKTKLTVPATESIAEQNVDADCDIYDSLTYCDPSDIQCLKKVSVRALYDFMAMDADQMSFTRGAVITNVREEDKPWWRGDYGDQKQKYFPSNYVQVIADKDDRRPSEIVEGLKGREDTLELKMCTLDPVPYMEGQSGGQTMFYFRLSHGRYKRPLEFGSLSQLQLDEWTAAIRDGQARMGERHLVQQRMEKTQKRARELSDLVVYCQSVTYDPTSVSDKGRHCQVSSLVEDRVNLTDEATLNCSRQQLLRVYPKGTRIKSNNFDPTGMWVLGIQMVALNYQTPDTPMQLNQARFLSNGGCGYVLKPPFLNERYSLADITGLKLPYDNRILSVTVLAGRNLCADGRVMGVVRPFVCVEIIGLPLDNRKSRTKAVDEDNGLNPVWNEEPVKFDVSCPELAFLRFEVLSEVNDSKTTIAQGTFPVTGLRQGYRSVPLSNRYNEPLDMSALLVYIDIKSPKDAEEESLFRVIEEVRRYRAELIASDTGRDARIRDELFKAEKKILDYLQGRRGSEV</sequence>
<dbReference type="SMART" id="SM00148">
    <property type="entry name" value="PLCXc"/>
    <property type="match status" value="1"/>
</dbReference>
<dbReference type="PANTHER" id="PTHR10336">
    <property type="entry name" value="PHOSPHOINOSITIDE-SPECIFIC PHOSPHOLIPASE C FAMILY PROTEIN"/>
    <property type="match status" value="1"/>
</dbReference>
<keyword evidence="3 5" id="KW-0727">SH2 domain</keyword>
<dbReference type="Pfam" id="PF00168">
    <property type="entry name" value="C2"/>
    <property type="match status" value="1"/>
</dbReference>
<dbReference type="PROSITE" id="PS50002">
    <property type="entry name" value="SH3"/>
    <property type="match status" value="1"/>
</dbReference>
<dbReference type="Pfam" id="PF00387">
    <property type="entry name" value="PI-PLC-Y"/>
    <property type="match status" value="1"/>
</dbReference>
<dbReference type="PROSITE" id="PS50008">
    <property type="entry name" value="PIPLC_Y_DOMAIN"/>
    <property type="match status" value="1"/>
</dbReference>
<dbReference type="Pfam" id="PF00017">
    <property type="entry name" value="SH2"/>
    <property type="match status" value="2"/>
</dbReference>
<keyword evidence="7" id="KW-0378">Hydrolase</keyword>
<dbReference type="InterPro" id="IPR001192">
    <property type="entry name" value="PI-PLC_fam"/>
</dbReference>
<name>A0ABD0LHB1_9CAEN</name>
<dbReference type="CDD" id="cd08558">
    <property type="entry name" value="PI-PLCc_eukaryota"/>
    <property type="match status" value="1"/>
</dbReference>
<dbReference type="InterPro" id="IPR036860">
    <property type="entry name" value="SH2_dom_sf"/>
</dbReference>
<dbReference type="GO" id="GO:0004435">
    <property type="term" value="F:phosphatidylinositol-4,5-bisphosphate phospholipase C activity"/>
    <property type="evidence" value="ECO:0007669"/>
    <property type="project" value="UniProtKB-EC"/>
</dbReference>
<keyword evidence="2" id="KW-0106">Calcium</keyword>
<dbReference type="Gene3D" id="2.30.30.40">
    <property type="entry name" value="SH3 Domains"/>
    <property type="match status" value="1"/>
</dbReference>
<dbReference type="SUPFAM" id="SSF55550">
    <property type="entry name" value="SH2 domain"/>
    <property type="match status" value="2"/>
</dbReference>
<dbReference type="InterPro" id="IPR001452">
    <property type="entry name" value="SH3_domain"/>
</dbReference>
<dbReference type="InterPro" id="IPR000909">
    <property type="entry name" value="PLipase_C_PInositol-sp_X_dom"/>
</dbReference>
<dbReference type="InterPro" id="IPR001711">
    <property type="entry name" value="PLipase_C_Pinositol-sp_Y"/>
</dbReference>
<dbReference type="PROSITE" id="PS50001">
    <property type="entry name" value="SH2"/>
    <property type="match status" value="2"/>
</dbReference>
<dbReference type="SMART" id="SM00239">
    <property type="entry name" value="C2"/>
    <property type="match status" value="1"/>
</dbReference>
<dbReference type="Pfam" id="PF00388">
    <property type="entry name" value="PI-PLC-X"/>
    <property type="match status" value="1"/>
</dbReference>
<dbReference type="PANTHER" id="PTHR10336:SF159">
    <property type="entry name" value="1-PHOSPHATIDYLINOSITOL 4,5-BISPHOSPHATE PHOSPHODIESTERASE GAMMA"/>
    <property type="match status" value="1"/>
</dbReference>
<evidence type="ECO:0000259" key="8">
    <source>
        <dbReference type="PROSITE" id="PS50001"/>
    </source>
</evidence>
<dbReference type="InterPro" id="IPR000008">
    <property type="entry name" value="C2_dom"/>
</dbReference>
<feature type="domain" description="SH2" evidence="8">
    <location>
        <begin position="486"/>
        <end position="574"/>
    </location>
</feature>
<dbReference type="PRINTS" id="PR00401">
    <property type="entry name" value="SH2DOMAIN"/>
</dbReference>
<comment type="caution">
    <text evidence="12">The sequence shown here is derived from an EMBL/GenBank/DDBJ whole genome shotgun (WGS) entry which is preliminary data.</text>
</comment>
<dbReference type="SMART" id="SM00326">
    <property type="entry name" value="SH3"/>
    <property type="match status" value="1"/>
</dbReference>
<dbReference type="CDD" id="cd00275">
    <property type="entry name" value="C2_PLC_like"/>
    <property type="match status" value="1"/>
</dbReference>
<feature type="domain" description="C2" evidence="10">
    <location>
        <begin position="868"/>
        <end position="1001"/>
    </location>
</feature>
<feature type="domain" description="SH2" evidence="8">
    <location>
        <begin position="369"/>
        <end position="475"/>
    </location>
</feature>
<evidence type="ECO:0000259" key="11">
    <source>
        <dbReference type="PROSITE" id="PS50008"/>
    </source>
</evidence>
<dbReference type="PRINTS" id="PR00390">
    <property type="entry name" value="PHPHLIPASEC"/>
</dbReference>
<evidence type="ECO:0000259" key="10">
    <source>
        <dbReference type="PROSITE" id="PS50004"/>
    </source>
</evidence>
<protein>
    <recommendedName>
        <fullName evidence="7">Phosphoinositide phospholipase C</fullName>
        <ecNumber evidence="7">3.1.4.11</ecNumber>
    </recommendedName>
</protein>
<dbReference type="EMBL" id="JACVVK020000048">
    <property type="protein sequence ID" value="KAK7498874.1"/>
    <property type="molecule type" value="Genomic_DNA"/>
</dbReference>
<keyword evidence="7" id="KW-0442">Lipid degradation</keyword>
<dbReference type="SMART" id="SM00252">
    <property type="entry name" value="SH2"/>
    <property type="match status" value="2"/>
</dbReference>
<dbReference type="GO" id="GO:0007165">
    <property type="term" value="P:signal transduction"/>
    <property type="evidence" value="ECO:0007669"/>
    <property type="project" value="UniProtKB-KW"/>
</dbReference>
<evidence type="ECO:0000256" key="2">
    <source>
        <dbReference type="ARBA" id="ARBA00022837"/>
    </source>
</evidence>
<dbReference type="FunFam" id="2.30.30.40:FF:000119">
    <property type="entry name" value="1-phosphatidylinositol 4,5-bisphosphate phosphodiesterase gamma"/>
    <property type="match status" value="1"/>
</dbReference>
<dbReference type="InterPro" id="IPR017946">
    <property type="entry name" value="PLC-like_Pdiesterase_TIM-brl"/>
</dbReference>
<feature type="domain" description="SH3" evidence="9">
    <location>
        <begin position="604"/>
        <end position="664"/>
    </location>
</feature>
<organism evidence="12 13">
    <name type="scientific">Batillaria attramentaria</name>
    <dbReference type="NCBI Taxonomy" id="370345"/>
    <lineage>
        <taxon>Eukaryota</taxon>
        <taxon>Metazoa</taxon>
        <taxon>Spiralia</taxon>
        <taxon>Lophotrochozoa</taxon>
        <taxon>Mollusca</taxon>
        <taxon>Gastropoda</taxon>
        <taxon>Caenogastropoda</taxon>
        <taxon>Sorbeoconcha</taxon>
        <taxon>Cerithioidea</taxon>
        <taxon>Batillariidae</taxon>
        <taxon>Batillaria</taxon>
    </lineage>
</organism>
<dbReference type="EC" id="3.1.4.11" evidence="7"/>
<feature type="domain" description="PI-PLC Y-box" evidence="11">
    <location>
        <begin position="764"/>
        <end position="874"/>
    </location>
</feature>
<reference evidence="12 13" key="1">
    <citation type="journal article" date="2023" name="Sci. Data">
        <title>Genome assembly of the Korean intertidal mud-creeper Batillaria attramentaria.</title>
        <authorList>
            <person name="Patra A.K."/>
            <person name="Ho P.T."/>
            <person name="Jun S."/>
            <person name="Lee S.J."/>
            <person name="Kim Y."/>
            <person name="Won Y.J."/>
        </authorList>
    </citation>
    <scope>NUCLEOTIDE SEQUENCE [LARGE SCALE GENOMIC DNA]</scope>
    <source>
        <strain evidence="12">Wonlab-2016</strain>
    </source>
</reference>